<feature type="transmembrane region" description="Helical" evidence="6">
    <location>
        <begin position="690"/>
        <end position="714"/>
    </location>
</feature>
<dbReference type="HOGENOM" id="CLU_363869_0_0_1"/>
<keyword evidence="4 6" id="KW-0472">Membrane</keyword>
<evidence type="ECO:0000256" key="6">
    <source>
        <dbReference type="SAM" id="Phobius"/>
    </source>
</evidence>
<feature type="region of interest" description="Disordered" evidence="5">
    <location>
        <begin position="139"/>
        <end position="161"/>
    </location>
</feature>
<dbReference type="PANTHER" id="PTHR22950:SF702">
    <property type="entry name" value="AMINO ACID TRANSPORTER PROTEIN"/>
    <property type="match status" value="1"/>
</dbReference>
<feature type="transmembrane region" description="Helical" evidence="6">
    <location>
        <begin position="402"/>
        <end position="423"/>
    </location>
</feature>
<dbReference type="Pfam" id="PF01490">
    <property type="entry name" value="Aa_trans"/>
    <property type="match status" value="1"/>
</dbReference>
<feature type="compositionally biased region" description="Low complexity" evidence="5">
    <location>
        <begin position="213"/>
        <end position="240"/>
    </location>
</feature>
<organism evidence="8 9">
    <name type="scientific">Emiliania huxleyi (strain CCMP1516)</name>
    <dbReference type="NCBI Taxonomy" id="280463"/>
    <lineage>
        <taxon>Eukaryota</taxon>
        <taxon>Haptista</taxon>
        <taxon>Haptophyta</taxon>
        <taxon>Prymnesiophyceae</taxon>
        <taxon>Isochrysidales</taxon>
        <taxon>Noelaerhabdaceae</taxon>
        <taxon>Emiliania</taxon>
    </lineage>
</organism>
<dbReference type="STRING" id="2903.R1E5A1"/>
<dbReference type="PANTHER" id="PTHR22950">
    <property type="entry name" value="AMINO ACID TRANSPORTER"/>
    <property type="match status" value="1"/>
</dbReference>
<comment type="subcellular location">
    <subcellularLocation>
        <location evidence="1">Membrane</location>
        <topology evidence="1">Multi-pass membrane protein</topology>
    </subcellularLocation>
</comment>
<feature type="transmembrane region" description="Helical" evidence="6">
    <location>
        <begin position="583"/>
        <end position="605"/>
    </location>
</feature>
<evidence type="ECO:0000256" key="2">
    <source>
        <dbReference type="ARBA" id="ARBA00022692"/>
    </source>
</evidence>
<dbReference type="PaxDb" id="2903-EOD16084"/>
<keyword evidence="2 6" id="KW-0812">Transmembrane</keyword>
<feature type="transmembrane region" description="Helical" evidence="6">
    <location>
        <begin position="541"/>
        <end position="563"/>
    </location>
</feature>
<proteinExistence type="predicted"/>
<feature type="domain" description="Amino acid transporter transmembrane" evidence="7">
    <location>
        <begin position="373"/>
        <end position="742"/>
    </location>
</feature>
<dbReference type="Proteomes" id="UP000013827">
    <property type="component" value="Unassembled WGS sequence"/>
</dbReference>
<reference evidence="8" key="2">
    <citation type="submission" date="2024-10" db="UniProtKB">
        <authorList>
            <consortium name="EnsemblProtists"/>
        </authorList>
    </citation>
    <scope>IDENTIFICATION</scope>
</reference>
<evidence type="ECO:0000313" key="9">
    <source>
        <dbReference type="Proteomes" id="UP000013827"/>
    </source>
</evidence>
<dbReference type="AlphaFoldDB" id="A0A0D3IXU9"/>
<sequence>MSQPSATRPERALLAALKTDNPDIDEYPERYLRWVAARLARALESDETGQFADRVRAVCFNLPKPHNHERRRALCNRTAPPSSICGLRGDSWASSDRRAERRAESARRLRQRIVTDTAAVRTRAVACGACGAMDAMATAVGDQRESRKGETWGSKDHEEASHRVRLQCNKCGAVWHGGDDALLFCDEEEEAAAAAASEGSGTDNVLQGPGAEAAAARSPPSSSADRASQQPSAEISPAAALAAAAAPAPAAAAAPTLRGDLPPPSRAAGLRGLRSALLRAAGRLGAEHDAFLGSSPEELSARLEEEAWRRAAAGAAQLPAHVERLARLARAISSGTLDRLATGELGLAQLLDADEEAAPLLKGSALTEAPGVSVRGMAVNLVTGGLGAGILTLPWGMAGASVLTALLLTVLVVVLNGFTIMILEHQRFDLGALLALLPGRWLGPVTQGFCNGLVWVVIWMALVGYIIVVQDCMTPLMPAGTMLAVVLPLSLTDLKFLSSTSTFSVGVNFYLFALLCVRLALDGVSPEGVCLIASVAPLPPGAIAFFAVMMYSVIIQMCILPMYRELQERNPPDRSPDRFQTALVGSFGTLIALYAAFATVAYLHFGPHVSDNVLRDLGDSFWGNSARAAMARDPSSDAAVVVCVYPIMVKPMLAPVEAMGAGRVRLAAGVIVASVMVCACYVSNLGFVNAISGTVSVSGFVALAPGVVGLYLYGTAAQRARTSWRVAMHALIWFGLLLSGVGMFYQGNYATALEQYCWWSIGRREVGE</sequence>
<feature type="transmembrane region" description="Helical" evidence="6">
    <location>
        <begin position="726"/>
        <end position="745"/>
    </location>
</feature>
<evidence type="ECO:0000256" key="4">
    <source>
        <dbReference type="ARBA" id="ARBA00023136"/>
    </source>
</evidence>
<keyword evidence="9" id="KW-1185">Reference proteome</keyword>
<dbReference type="GO" id="GO:0015179">
    <property type="term" value="F:L-amino acid transmembrane transporter activity"/>
    <property type="evidence" value="ECO:0007669"/>
    <property type="project" value="TreeGrafter"/>
</dbReference>
<evidence type="ECO:0000313" key="8">
    <source>
        <dbReference type="EnsemblProtists" id="EOD16084"/>
    </source>
</evidence>
<evidence type="ECO:0000256" key="3">
    <source>
        <dbReference type="ARBA" id="ARBA00022989"/>
    </source>
</evidence>
<dbReference type="GO" id="GO:0016020">
    <property type="term" value="C:membrane"/>
    <property type="evidence" value="ECO:0007669"/>
    <property type="project" value="UniProtKB-SubCell"/>
</dbReference>
<feature type="compositionally biased region" description="Basic and acidic residues" evidence="5">
    <location>
        <begin position="142"/>
        <end position="161"/>
    </location>
</feature>
<keyword evidence="3 6" id="KW-1133">Transmembrane helix</keyword>
<dbReference type="InterPro" id="IPR013057">
    <property type="entry name" value="AA_transpt_TM"/>
</dbReference>
<name>A0A0D3IXU9_EMIH1</name>
<feature type="transmembrane region" description="Helical" evidence="6">
    <location>
        <begin position="377"/>
        <end position="396"/>
    </location>
</feature>
<evidence type="ECO:0000256" key="5">
    <source>
        <dbReference type="SAM" id="MobiDB-lite"/>
    </source>
</evidence>
<dbReference type="RefSeq" id="XP_005768513.1">
    <property type="nucleotide sequence ID" value="XM_005768456.1"/>
</dbReference>
<feature type="transmembrane region" description="Helical" evidence="6">
    <location>
        <begin position="666"/>
        <end position="684"/>
    </location>
</feature>
<feature type="transmembrane region" description="Helical" evidence="6">
    <location>
        <begin position="444"/>
        <end position="467"/>
    </location>
</feature>
<protein>
    <recommendedName>
        <fullName evidence="7">Amino acid transporter transmembrane domain-containing protein</fullName>
    </recommendedName>
</protein>
<dbReference type="KEGG" id="ehx:EMIHUDRAFT_119159"/>
<reference evidence="9" key="1">
    <citation type="journal article" date="2013" name="Nature">
        <title>Pan genome of the phytoplankton Emiliania underpins its global distribution.</title>
        <authorList>
            <person name="Read B.A."/>
            <person name="Kegel J."/>
            <person name="Klute M.J."/>
            <person name="Kuo A."/>
            <person name="Lefebvre S.C."/>
            <person name="Maumus F."/>
            <person name="Mayer C."/>
            <person name="Miller J."/>
            <person name="Monier A."/>
            <person name="Salamov A."/>
            <person name="Young J."/>
            <person name="Aguilar M."/>
            <person name="Claverie J.M."/>
            <person name="Frickenhaus S."/>
            <person name="Gonzalez K."/>
            <person name="Herman E.K."/>
            <person name="Lin Y.C."/>
            <person name="Napier J."/>
            <person name="Ogata H."/>
            <person name="Sarno A.F."/>
            <person name="Shmutz J."/>
            <person name="Schroeder D."/>
            <person name="de Vargas C."/>
            <person name="Verret F."/>
            <person name="von Dassow P."/>
            <person name="Valentin K."/>
            <person name="Van de Peer Y."/>
            <person name="Wheeler G."/>
            <person name="Dacks J.B."/>
            <person name="Delwiche C.F."/>
            <person name="Dyhrman S.T."/>
            <person name="Glockner G."/>
            <person name="John U."/>
            <person name="Richards T."/>
            <person name="Worden A.Z."/>
            <person name="Zhang X."/>
            <person name="Grigoriev I.V."/>
            <person name="Allen A.E."/>
            <person name="Bidle K."/>
            <person name="Borodovsky M."/>
            <person name="Bowler C."/>
            <person name="Brownlee C."/>
            <person name="Cock J.M."/>
            <person name="Elias M."/>
            <person name="Gladyshev V.N."/>
            <person name="Groth M."/>
            <person name="Guda C."/>
            <person name="Hadaegh A."/>
            <person name="Iglesias-Rodriguez M.D."/>
            <person name="Jenkins J."/>
            <person name="Jones B.M."/>
            <person name="Lawson T."/>
            <person name="Leese F."/>
            <person name="Lindquist E."/>
            <person name="Lobanov A."/>
            <person name="Lomsadze A."/>
            <person name="Malik S.B."/>
            <person name="Marsh M.E."/>
            <person name="Mackinder L."/>
            <person name="Mock T."/>
            <person name="Mueller-Roeber B."/>
            <person name="Pagarete A."/>
            <person name="Parker M."/>
            <person name="Probert I."/>
            <person name="Quesneville H."/>
            <person name="Raines C."/>
            <person name="Rensing S.A."/>
            <person name="Riano-Pachon D.M."/>
            <person name="Richier S."/>
            <person name="Rokitta S."/>
            <person name="Shiraiwa Y."/>
            <person name="Soanes D.M."/>
            <person name="van der Giezen M."/>
            <person name="Wahlund T.M."/>
            <person name="Williams B."/>
            <person name="Wilson W."/>
            <person name="Wolfe G."/>
            <person name="Wurch L.L."/>
        </authorList>
    </citation>
    <scope>NUCLEOTIDE SEQUENCE</scope>
</reference>
<evidence type="ECO:0000256" key="1">
    <source>
        <dbReference type="ARBA" id="ARBA00004141"/>
    </source>
</evidence>
<feature type="transmembrane region" description="Helical" evidence="6">
    <location>
        <begin position="503"/>
        <end position="521"/>
    </location>
</feature>
<evidence type="ECO:0000259" key="7">
    <source>
        <dbReference type="Pfam" id="PF01490"/>
    </source>
</evidence>
<accession>A0A0D3IXU9</accession>
<feature type="region of interest" description="Disordered" evidence="5">
    <location>
        <begin position="195"/>
        <end position="240"/>
    </location>
</feature>
<dbReference type="GeneID" id="17262238"/>
<dbReference type="EnsemblProtists" id="EOD16084">
    <property type="protein sequence ID" value="EOD16084"/>
    <property type="gene ID" value="EMIHUDRAFT_119159"/>
</dbReference>